<evidence type="ECO:0000313" key="4">
    <source>
        <dbReference type="Proteomes" id="UP000185639"/>
    </source>
</evidence>
<feature type="chain" id="PRO_5012658926" description="DUF11 domain-containing protein" evidence="2">
    <location>
        <begin position="21"/>
        <end position="520"/>
    </location>
</feature>
<evidence type="ECO:0000256" key="2">
    <source>
        <dbReference type="SAM" id="SignalP"/>
    </source>
</evidence>
<keyword evidence="2" id="KW-0732">Signal</keyword>
<proteinExistence type="predicted"/>
<dbReference type="Proteomes" id="UP000185639">
    <property type="component" value="Unassembled WGS sequence"/>
</dbReference>
<evidence type="ECO:0000313" key="3">
    <source>
        <dbReference type="EMBL" id="SIS54271.1"/>
    </source>
</evidence>
<gene>
    <name evidence="3" type="ORF">SAMN05421686_102244</name>
</gene>
<feature type="region of interest" description="Disordered" evidence="1">
    <location>
        <begin position="469"/>
        <end position="497"/>
    </location>
</feature>
<feature type="compositionally biased region" description="Acidic residues" evidence="1">
    <location>
        <begin position="478"/>
        <end position="490"/>
    </location>
</feature>
<sequence length="520" mass="55476">MSRKINWSAALIFISSPVFAVSPYFPETPTIDSPADGAIDVPLNPELSGSPMLEKGGSSANLVFDSAEWRLTDANERFVITGGTRGDETTNLDSIPESTYIYDIPNGFNFNGVYTTRLEVTNTGVVQLFSADDSVAATVEMIPGALSDLRPSDDKAPILIVAPEAANDLTVALAVQWTYLSDAVAGDIVLQAAFTSENGVGLFTIPSDLSEPLFNSTDSTISIDWNGPAYVAGDSLAGWKTTLTGGDSPASNFGLIFNPDNEGNISPTGSGQNGSLGLYEWPEYISATGSDVTLPDPGLTLEPATDYAVQVRYTALEGASERKSDWSEPNYFTTGLDTSYSFPAPATADIQASVAKTFEFEVSNNGSDDGQALVEIRLPFNAFEVLEGRFSEHYNATSDAAIKNCDDTTDFDAGNTYLHCEITLEAGATATVAFLATFYDEGANAFEYRVCETLLDRCDDASYETASFSVAAAPETSAPEEEPEETDEDSGSSSGGGSMFWLTILGVTLFRRQKPTSRIL</sequence>
<protein>
    <recommendedName>
        <fullName evidence="5">DUF11 domain-containing protein</fullName>
    </recommendedName>
</protein>
<evidence type="ECO:0008006" key="5">
    <source>
        <dbReference type="Google" id="ProtNLM"/>
    </source>
</evidence>
<dbReference type="EMBL" id="FTOH01000002">
    <property type="protein sequence ID" value="SIS54271.1"/>
    <property type="molecule type" value="Genomic_DNA"/>
</dbReference>
<name>A0A1N7JYB0_9GAMM</name>
<feature type="signal peptide" evidence="2">
    <location>
        <begin position="1"/>
        <end position="20"/>
    </location>
</feature>
<accession>A0A1N7JYB0</accession>
<dbReference type="RefSeq" id="WP_076514380.1">
    <property type="nucleotide sequence ID" value="NZ_FTOH01000002.1"/>
</dbReference>
<dbReference type="AlphaFoldDB" id="A0A1N7JYB0"/>
<keyword evidence="4" id="KW-1185">Reference proteome</keyword>
<organism evidence="3 4">
    <name type="scientific">Thalassolituus maritimus</name>
    <dbReference type="NCBI Taxonomy" id="484498"/>
    <lineage>
        <taxon>Bacteria</taxon>
        <taxon>Pseudomonadati</taxon>
        <taxon>Pseudomonadota</taxon>
        <taxon>Gammaproteobacteria</taxon>
        <taxon>Oceanospirillales</taxon>
        <taxon>Oceanospirillaceae</taxon>
        <taxon>Thalassolituus</taxon>
    </lineage>
</organism>
<evidence type="ECO:0000256" key="1">
    <source>
        <dbReference type="SAM" id="MobiDB-lite"/>
    </source>
</evidence>
<dbReference type="STRING" id="484498.SAMN05421686_102244"/>
<reference evidence="4" key="1">
    <citation type="submission" date="2017-01" db="EMBL/GenBank/DDBJ databases">
        <authorList>
            <person name="Varghese N."/>
            <person name="Submissions S."/>
        </authorList>
    </citation>
    <scope>NUCLEOTIDE SEQUENCE [LARGE SCALE GENOMIC DNA]</scope>
    <source>
        <strain evidence="4">DSM 24913</strain>
    </source>
</reference>